<dbReference type="RefSeq" id="WP_092069531.1">
    <property type="nucleotide sequence ID" value="NZ_FNHB01000001.1"/>
</dbReference>
<evidence type="ECO:0000256" key="2">
    <source>
        <dbReference type="ARBA" id="ARBA00022553"/>
    </source>
</evidence>
<dbReference type="InterPro" id="IPR036736">
    <property type="entry name" value="ACP-like_sf"/>
</dbReference>
<evidence type="ECO:0000259" key="3">
    <source>
        <dbReference type="PROSITE" id="PS50075"/>
    </source>
</evidence>
<gene>
    <name evidence="4" type="ORF">SAMN04488502_1011186</name>
</gene>
<evidence type="ECO:0000256" key="1">
    <source>
        <dbReference type="ARBA" id="ARBA00022450"/>
    </source>
</evidence>
<dbReference type="EMBL" id="FNHB01000001">
    <property type="protein sequence ID" value="SDL92234.1"/>
    <property type="molecule type" value="Genomic_DNA"/>
</dbReference>
<dbReference type="PROSITE" id="PS50075">
    <property type="entry name" value="CARRIER"/>
    <property type="match status" value="1"/>
</dbReference>
<protein>
    <submittedName>
        <fullName evidence="4">Acyl carrier protein</fullName>
    </submittedName>
</protein>
<dbReference type="Proteomes" id="UP000214880">
    <property type="component" value="Unassembled WGS sequence"/>
</dbReference>
<dbReference type="PROSITE" id="PS00012">
    <property type="entry name" value="PHOSPHOPANTETHEINE"/>
    <property type="match status" value="1"/>
</dbReference>
<keyword evidence="2" id="KW-0597">Phosphoprotein</keyword>
<keyword evidence="5" id="KW-1185">Reference proteome</keyword>
<dbReference type="SUPFAM" id="SSF47336">
    <property type="entry name" value="ACP-like"/>
    <property type="match status" value="1"/>
</dbReference>
<keyword evidence="1" id="KW-0596">Phosphopantetheine</keyword>
<accession>A0A1G9P0R5</accession>
<feature type="domain" description="Carrier" evidence="3">
    <location>
        <begin position="1"/>
        <end position="75"/>
    </location>
</feature>
<dbReference type="OrthoDB" id="9804551at2"/>
<dbReference type="InterPro" id="IPR006162">
    <property type="entry name" value="Ppantetheine_attach_site"/>
</dbReference>
<sequence>MDENTLIEAIAKSLGISSREMTAATSLTNEIGVDSIEMVKLCRDLRKTFHCDLEFCEVKEADTIENLLIHLSEKSRAS</sequence>
<proteinExistence type="predicted"/>
<dbReference type="STRING" id="146817.SAMN04488502_1011186"/>
<dbReference type="AlphaFoldDB" id="A0A1G9P0R5"/>
<dbReference type="Pfam" id="PF00550">
    <property type="entry name" value="PP-binding"/>
    <property type="match status" value="1"/>
</dbReference>
<dbReference type="Gene3D" id="1.10.1200.10">
    <property type="entry name" value="ACP-like"/>
    <property type="match status" value="1"/>
</dbReference>
<dbReference type="InterPro" id="IPR009081">
    <property type="entry name" value="PP-bd_ACP"/>
</dbReference>
<reference evidence="4 5" key="1">
    <citation type="submission" date="2016-10" db="EMBL/GenBank/DDBJ databases">
        <authorList>
            <person name="de Groot N.N."/>
        </authorList>
    </citation>
    <scope>NUCLEOTIDE SEQUENCE [LARGE SCALE GENOMIC DNA]</scope>
    <source>
        <strain evidence="4 5">DSM 1736</strain>
    </source>
</reference>
<evidence type="ECO:0000313" key="5">
    <source>
        <dbReference type="Proteomes" id="UP000214880"/>
    </source>
</evidence>
<name>A0A1G9P0R5_9FIRM</name>
<organism evidence="4 5">
    <name type="scientific">Dendrosporobacter quercicolus</name>
    <dbReference type="NCBI Taxonomy" id="146817"/>
    <lineage>
        <taxon>Bacteria</taxon>
        <taxon>Bacillati</taxon>
        <taxon>Bacillota</taxon>
        <taxon>Negativicutes</taxon>
        <taxon>Selenomonadales</taxon>
        <taxon>Sporomusaceae</taxon>
        <taxon>Dendrosporobacter</taxon>
    </lineage>
</organism>
<evidence type="ECO:0000313" key="4">
    <source>
        <dbReference type="EMBL" id="SDL92234.1"/>
    </source>
</evidence>